<keyword evidence="8 11" id="KW-0687">Ribonucleoprotein</keyword>
<dbReference type="HAMAP" id="MF_00306">
    <property type="entry name" value="SRP54"/>
    <property type="match status" value="1"/>
</dbReference>
<dbReference type="KEGG" id="bko:CKF48_00740"/>
<dbReference type="Pfam" id="PF02978">
    <property type="entry name" value="SRP_SPB"/>
    <property type="match status" value="1"/>
</dbReference>
<feature type="binding site" evidence="11">
    <location>
        <begin position="108"/>
        <end position="115"/>
    </location>
    <ligand>
        <name>GTP</name>
        <dbReference type="ChEBI" id="CHEBI:37565"/>
    </ligand>
</feature>
<evidence type="ECO:0000313" key="14">
    <source>
        <dbReference type="EMBL" id="ASV65979.1"/>
    </source>
</evidence>
<reference evidence="14 15" key="1">
    <citation type="submission" date="2017-08" db="EMBL/GenBank/DDBJ databases">
        <title>Complete Genome Sequence of Bacillus kochii Oregon-R-modENCODE STRAIN BDGP4, isolated from Drosophila melanogaster gut.</title>
        <authorList>
            <person name="Wan K.H."/>
            <person name="Yu C."/>
            <person name="Park S."/>
            <person name="Hammonds A.S."/>
            <person name="Booth B.W."/>
            <person name="Celniker S.E."/>
        </authorList>
    </citation>
    <scope>NUCLEOTIDE SEQUENCE [LARGE SCALE GENOMIC DNA]</scope>
    <source>
        <strain evidence="14 15">BDGP4</strain>
    </source>
</reference>
<dbReference type="PANTHER" id="PTHR11564">
    <property type="entry name" value="SIGNAL RECOGNITION PARTICLE 54K PROTEIN SRP54"/>
    <property type="match status" value="1"/>
</dbReference>
<feature type="binding site" evidence="11">
    <location>
        <begin position="249"/>
        <end position="252"/>
    </location>
    <ligand>
        <name>GTP</name>
        <dbReference type="ChEBI" id="CHEBI:37565"/>
    </ligand>
</feature>
<dbReference type="GO" id="GO:0048500">
    <property type="term" value="C:signal recognition particle"/>
    <property type="evidence" value="ECO:0007669"/>
    <property type="project" value="UniProtKB-UniRule"/>
</dbReference>
<dbReference type="Gene3D" id="1.20.120.140">
    <property type="entry name" value="Signal recognition particle SRP54, nucleotide-binding domain"/>
    <property type="match status" value="1"/>
</dbReference>
<dbReference type="GO" id="GO:0003924">
    <property type="term" value="F:GTPase activity"/>
    <property type="evidence" value="ECO:0007669"/>
    <property type="project" value="UniProtKB-UniRule"/>
</dbReference>
<name>A0A248TCV5_9BACI</name>
<sequence>MAFEGLADRLQNTIQKIRGKGKVSEADVKEMMREVRLALLEADVNFKVVKQFVKKVSERAVGQDVMKSLTPGQQVIKIVKEELTELMGGEQSKIAVSNRPPTVIMMVGLQGAGKTTTTGKLANLLRKKYNRNPMLVAADIYRPAAIKQLETLGKQINMPVFSLGDQVSPVEIAKQAIAKAKEDHHDYVLIDTAGRLHVDETLMTELKDVKDLTNPDEIFLVVDAMTGQDAVNVASSFNEQLGLTGVVLTKLDGDTRGGAALSIRSVTETPIKFIGLGEKLDAIEAFHPERMAQRILGMGDVLSLIEKAQANVDEEKAKELEKKMRTASFTLDDFLEQLGQVKTMGPLDELLKMMPGANKVKGLNNLKIDDKQIAHVEAIIQSMTQEEKSQPEIINAGRRKRIAKGSGRTVPEVNRLLKQFEEMKKMMKQMSGMQQKGKKKGGLKLPFNPF</sequence>
<evidence type="ECO:0000256" key="11">
    <source>
        <dbReference type="HAMAP-Rule" id="MF_00306"/>
    </source>
</evidence>
<comment type="function">
    <text evidence="10">Involved in targeting and insertion of nascent membrane proteins into the cytoplasmic membrane. Binds to the hydrophobic signal sequence of the ribosome-nascent chain (RNC) as it emerges from the ribosomes. The SRP-RNC complex is then targeted to the cytoplasmic membrane where it interacts with the SRP receptor FtsY. Interaction with FtsY leads to the transfer of the RNC complex to the Sec translocase for insertion into the membrane, the hydrolysis of GTP by both Ffh and FtsY, and the dissociation of the SRP-FtsY complex into the individual components.</text>
</comment>
<dbReference type="GO" id="GO:0008312">
    <property type="term" value="F:7S RNA binding"/>
    <property type="evidence" value="ECO:0007669"/>
    <property type="project" value="InterPro"/>
</dbReference>
<dbReference type="Gene3D" id="3.40.50.300">
    <property type="entry name" value="P-loop containing nucleotide triphosphate hydrolases"/>
    <property type="match status" value="1"/>
</dbReference>
<evidence type="ECO:0000256" key="3">
    <source>
        <dbReference type="ARBA" id="ARBA00022741"/>
    </source>
</evidence>
<gene>
    <name evidence="11" type="primary">ffh</name>
    <name evidence="14" type="ORF">CKF48_00740</name>
</gene>
<comment type="similarity">
    <text evidence="1 11">Belongs to the GTP-binding SRP family. SRP54 subfamily.</text>
</comment>
<dbReference type="FunFam" id="3.40.50.300:FF:000022">
    <property type="entry name" value="Signal recognition particle 54 kDa subunit"/>
    <property type="match status" value="1"/>
</dbReference>
<dbReference type="Pfam" id="PF00448">
    <property type="entry name" value="SRP54"/>
    <property type="match status" value="1"/>
</dbReference>
<dbReference type="Proteomes" id="UP000215137">
    <property type="component" value="Chromosome"/>
</dbReference>
<dbReference type="PANTHER" id="PTHR11564:SF5">
    <property type="entry name" value="SIGNAL RECOGNITION PARTICLE SUBUNIT SRP54"/>
    <property type="match status" value="1"/>
</dbReference>
<comment type="subcellular location">
    <subcellularLocation>
        <location evidence="11">Cytoplasm</location>
    </subcellularLocation>
    <text evidence="11">The SRP-RNC complex is targeted to the cytoplasmic membrane.</text>
</comment>
<dbReference type="SMART" id="SM00962">
    <property type="entry name" value="SRP54"/>
    <property type="match status" value="1"/>
</dbReference>
<dbReference type="SMART" id="SM00963">
    <property type="entry name" value="SRP54_N"/>
    <property type="match status" value="1"/>
</dbReference>
<feature type="binding site" evidence="11">
    <location>
        <begin position="191"/>
        <end position="195"/>
    </location>
    <ligand>
        <name>GTP</name>
        <dbReference type="ChEBI" id="CHEBI:37565"/>
    </ligand>
</feature>
<dbReference type="InterPro" id="IPR022941">
    <property type="entry name" value="SRP54"/>
</dbReference>
<comment type="catalytic activity">
    <reaction evidence="9 11">
        <text>GTP + H2O = GDP + phosphate + H(+)</text>
        <dbReference type="Rhea" id="RHEA:19669"/>
        <dbReference type="ChEBI" id="CHEBI:15377"/>
        <dbReference type="ChEBI" id="CHEBI:15378"/>
        <dbReference type="ChEBI" id="CHEBI:37565"/>
        <dbReference type="ChEBI" id="CHEBI:43474"/>
        <dbReference type="ChEBI" id="CHEBI:58189"/>
        <dbReference type="EC" id="3.6.5.4"/>
    </reaction>
</comment>
<dbReference type="InterPro" id="IPR003593">
    <property type="entry name" value="AAA+_ATPase"/>
</dbReference>
<dbReference type="EC" id="3.6.5.4" evidence="11"/>
<accession>A0A248TCV5</accession>
<dbReference type="Pfam" id="PF02881">
    <property type="entry name" value="SRP54_N"/>
    <property type="match status" value="1"/>
</dbReference>
<evidence type="ECO:0000256" key="9">
    <source>
        <dbReference type="ARBA" id="ARBA00048027"/>
    </source>
</evidence>
<dbReference type="SUPFAM" id="SSF52540">
    <property type="entry name" value="P-loop containing nucleoside triphosphate hydrolases"/>
    <property type="match status" value="1"/>
</dbReference>
<dbReference type="InterPro" id="IPR027417">
    <property type="entry name" value="P-loop_NTPase"/>
</dbReference>
<evidence type="ECO:0000256" key="5">
    <source>
        <dbReference type="ARBA" id="ARBA00022884"/>
    </source>
</evidence>
<evidence type="ECO:0000256" key="4">
    <source>
        <dbReference type="ARBA" id="ARBA00022801"/>
    </source>
</evidence>
<evidence type="ECO:0000256" key="8">
    <source>
        <dbReference type="ARBA" id="ARBA00023274"/>
    </source>
</evidence>
<evidence type="ECO:0000256" key="6">
    <source>
        <dbReference type="ARBA" id="ARBA00023134"/>
    </source>
</evidence>
<dbReference type="InterPro" id="IPR042101">
    <property type="entry name" value="SRP54_N_sf"/>
</dbReference>
<dbReference type="AlphaFoldDB" id="A0A248TCV5"/>
<dbReference type="PROSITE" id="PS00300">
    <property type="entry name" value="SRP54"/>
    <property type="match status" value="1"/>
</dbReference>
<keyword evidence="2 11" id="KW-0963">Cytoplasm</keyword>
<evidence type="ECO:0000256" key="2">
    <source>
        <dbReference type="ARBA" id="ARBA00022490"/>
    </source>
</evidence>
<dbReference type="SUPFAM" id="SSF47446">
    <property type="entry name" value="Signal peptide-binding domain"/>
    <property type="match status" value="1"/>
</dbReference>
<evidence type="ECO:0000256" key="10">
    <source>
        <dbReference type="ARBA" id="ARBA00057471"/>
    </source>
</evidence>
<keyword evidence="4 11" id="KW-0378">Hydrolase</keyword>
<evidence type="ECO:0000256" key="7">
    <source>
        <dbReference type="ARBA" id="ARBA00023135"/>
    </source>
</evidence>
<dbReference type="InterPro" id="IPR000897">
    <property type="entry name" value="SRP54_GTPase_dom"/>
</dbReference>
<keyword evidence="6 11" id="KW-0342">GTP-binding</keyword>
<keyword evidence="15" id="KW-1185">Reference proteome</keyword>
<dbReference type="InterPro" id="IPR036891">
    <property type="entry name" value="Signal_recog_part_SRP54_M_sf"/>
</dbReference>
<keyword evidence="5 11" id="KW-0694">RNA-binding</keyword>
<dbReference type="InterPro" id="IPR004125">
    <property type="entry name" value="Signal_recog_particle_SRP54_M"/>
</dbReference>
<keyword evidence="7 11" id="KW-0733">Signal recognition particle</keyword>
<dbReference type="SMART" id="SM00382">
    <property type="entry name" value="AAA"/>
    <property type="match status" value="1"/>
</dbReference>
<dbReference type="RefSeq" id="WP_095369554.1">
    <property type="nucleotide sequence ID" value="NZ_CP022983.1"/>
</dbReference>
<dbReference type="EMBL" id="CP022983">
    <property type="protein sequence ID" value="ASV65979.1"/>
    <property type="molecule type" value="Genomic_DNA"/>
</dbReference>
<dbReference type="FunFam" id="1.20.120.140:FF:000001">
    <property type="entry name" value="Signal recognition particle GTPase"/>
    <property type="match status" value="1"/>
</dbReference>
<protein>
    <recommendedName>
        <fullName evidence="11">Signal recognition particle protein</fullName>
        <ecNumber evidence="11">3.6.5.4</ecNumber>
    </recommendedName>
    <alternativeName>
        <fullName evidence="11">Fifty-four homolog</fullName>
    </alternativeName>
</protein>
<keyword evidence="3 11" id="KW-0547">Nucleotide-binding</keyword>
<dbReference type="CDD" id="cd18539">
    <property type="entry name" value="SRP_G"/>
    <property type="match status" value="1"/>
</dbReference>
<dbReference type="Gene3D" id="1.10.260.30">
    <property type="entry name" value="Signal recognition particle, SRP54 subunit, M-domain"/>
    <property type="match status" value="1"/>
</dbReference>
<dbReference type="NCBIfam" id="TIGR00959">
    <property type="entry name" value="ffh"/>
    <property type="match status" value="1"/>
</dbReference>
<comment type="domain">
    <text evidence="11">Composed of three domains: the N-terminal N domain, which is responsible for interactions with the ribosome, the central G domain, which binds GTP, and the C-terminal M domain, which binds the RNA and the signal sequence of the RNC.</text>
</comment>
<dbReference type="InterPro" id="IPR013822">
    <property type="entry name" value="Signal_recog_particl_SRP54_hlx"/>
</dbReference>
<dbReference type="GO" id="GO:0005525">
    <property type="term" value="F:GTP binding"/>
    <property type="evidence" value="ECO:0007669"/>
    <property type="project" value="UniProtKB-UniRule"/>
</dbReference>
<evidence type="ECO:0000313" key="15">
    <source>
        <dbReference type="Proteomes" id="UP000215137"/>
    </source>
</evidence>
<dbReference type="OrthoDB" id="9804720at2"/>
<comment type="subunit">
    <text evidence="11">Part of the signal recognition particle protein translocation system, which is composed of SRP and FtsY.</text>
</comment>
<dbReference type="InterPro" id="IPR004780">
    <property type="entry name" value="SRP"/>
</dbReference>
<dbReference type="GO" id="GO:0006614">
    <property type="term" value="P:SRP-dependent cotranslational protein targeting to membrane"/>
    <property type="evidence" value="ECO:0007669"/>
    <property type="project" value="InterPro"/>
</dbReference>
<feature type="region of interest" description="Disordered" evidence="12">
    <location>
        <begin position="431"/>
        <end position="450"/>
    </location>
</feature>
<feature type="domain" description="SRP54-type proteins GTP-binding" evidence="13">
    <location>
        <begin position="270"/>
        <end position="283"/>
    </location>
</feature>
<organism evidence="14 15">
    <name type="scientific">Cytobacillus kochii</name>
    <dbReference type="NCBI Taxonomy" id="859143"/>
    <lineage>
        <taxon>Bacteria</taxon>
        <taxon>Bacillati</taxon>
        <taxon>Bacillota</taxon>
        <taxon>Bacilli</taxon>
        <taxon>Bacillales</taxon>
        <taxon>Bacillaceae</taxon>
        <taxon>Cytobacillus</taxon>
    </lineage>
</organism>
<evidence type="ECO:0000259" key="13">
    <source>
        <dbReference type="PROSITE" id="PS00300"/>
    </source>
</evidence>
<proteinExistence type="inferred from homology"/>
<evidence type="ECO:0000256" key="12">
    <source>
        <dbReference type="SAM" id="MobiDB-lite"/>
    </source>
</evidence>
<evidence type="ECO:0000256" key="1">
    <source>
        <dbReference type="ARBA" id="ARBA00005450"/>
    </source>
</evidence>